<dbReference type="EMBL" id="CP025085">
    <property type="protein sequence ID" value="AUH02067.1"/>
    <property type="molecule type" value="Genomic_DNA"/>
</dbReference>
<reference evidence="2" key="4">
    <citation type="submission" date="2017-11" db="EMBL/GenBank/DDBJ databases">
        <title>Complete genome sequence of Serratia sp. ATCC 39006.</title>
        <authorList>
            <person name="Hampton H.G."/>
            <person name="Jackson S.A."/>
            <person name="Jauregui R."/>
            <person name="Poulter G.T.M."/>
            <person name="Salmond G.P.C."/>
            <person name="Fineran P.C."/>
        </authorList>
    </citation>
    <scope>NUCLEOTIDE SEQUENCE</scope>
    <source>
        <strain evidence="2">ATCC 39006</strain>
    </source>
</reference>
<dbReference type="AlphaFoldDB" id="A0A2I5TPA2"/>
<sequence>MDLKIFAENIKSTGFILENKISKILINNKWNVINNKYYIDDVAKIAREIDIIAYKATKVEDVYVYTSLIVSCKKNDEKIWALLTKELNKNDPNIELEPLQHWSNHPIIDYQLQENKFIIEAIPTGDLYQKLFEPNKQVFAFQEMFKKNGRPDNDKNIFNSITSLMKSQSYEISSLTKRKKERCVYFFHLLSLIDSNLITLDCSNEHIEACEVNSQVYISNYIINGESVSSKINFMTPDGFSDLIKSYNSLHKHYCQHIAHCYNDFFTDALEKSSKQNILTSELNKKFGRKIRTLIYRNLKIYDKFDITRISSYKNNIHIDIETKNDKLISSLNENEEIRKELVKMIEDIFRITVNGTVVFDDDIPF</sequence>
<evidence type="ECO:0000313" key="3">
    <source>
        <dbReference type="Proteomes" id="UP000017700"/>
    </source>
</evidence>
<dbReference type="RefSeq" id="WP_021014562.1">
    <property type="nucleotide sequence ID" value="NZ_CP025084.1"/>
</dbReference>
<keyword evidence="3" id="KW-1185">Reference proteome</keyword>
<dbReference type="Proteomes" id="UP000017700">
    <property type="component" value="Chromosome"/>
</dbReference>
<dbReference type="OrthoDB" id="7025491at2"/>
<reference evidence="1 4" key="3">
    <citation type="submission" date="2017-11" db="EMBL/GenBank/DDBJ databases">
        <title>Complete genome sequence of Serratia sp. ATCC 39006 LacA.</title>
        <authorList>
            <person name="Hampton H.G."/>
            <person name="Jackson S.A."/>
            <person name="Jauregui R."/>
            <person name="Poulter G.T.M."/>
            <person name="Salmond G.P.C."/>
            <person name="Fineran P.C."/>
        </authorList>
    </citation>
    <scope>NUCLEOTIDE SEQUENCE [LARGE SCALE GENOMIC DNA]</scope>
    <source>
        <strain evidence="1 4">ATCC 39006</strain>
    </source>
</reference>
<dbReference type="EMBL" id="CP025084">
    <property type="protein sequence ID" value="AUH06388.1"/>
    <property type="molecule type" value="Genomic_DNA"/>
</dbReference>
<dbReference type="KEGG" id="sera:Ser39006_021085"/>
<gene>
    <name evidence="1" type="ORF">CWC46_21090</name>
    <name evidence="2" type="ORF">Ser39006_021085</name>
</gene>
<dbReference type="KEGG" id="serq:CWC46_21090"/>
<evidence type="ECO:0000313" key="1">
    <source>
        <dbReference type="EMBL" id="AUH02067.1"/>
    </source>
</evidence>
<dbReference type="Proteomes" id="UP000233778">
    <property type="component" value="Chromosome"/>
</dbReference>
<evidence type="ECO:0000313" key="2">
    <source>
        <dbReference type="EMBL" id="AUH06388.1"/>
    </source>
</evidence>
<protein>
    <recommendedName>
        <fullName evidence="5">DUF4868 domain-containing protein</fullName>
    </recommendedName>
</protein>
<name>A0A2I5TPA2_SERS3</name>
<reference evidence="2" key="2">
    <citation type="submission" date="2013-09" db="EMBL/GenBank/DDBJ databases">
        <authorList>
            <person name="Wang G."/>
            <person name="Yang Y."/>
            <person name="Su Y."/>
        </authorList>
    </citation>
    <scope>NUCLEOTIDE SEQUENCE</scope>
    <source>
        <strain evidence="2">ATCC 39006</strain>
    </source>
</reference>
<organism evidence="2 3">
    <name type="scientific">Serratia sp. (strain ATCC 39006)</name>
    <name type="common">Prodigiosinella confusarubida</name>
    <dbReference type="NCBI Taxonomy" id="104623"/>
    <lineage>
        <taxon>Bacteria</taxon>
        <taxon>Pseudomonadati</taxon>
        <taxon>Pseudomonadota</taxon>
        <taxon>Gammaproteobacteria</taxon>
        <taxon>Enterobacterales</taxon>
        <taxon>Pectobacteriaceae</taxon>
        <taxon>Prodigiosinella</taxon>
    </lineage>
</organism>
<evidence type="ECO:0008006" key="5">
    <source>
        <dbReference type="Google" id="ProtNLM"/>
    </source>
</evidence>
<reference evidence="2 3" key="1">
    <citation type="journal article" date="2013" name="Genome Announc.">
        <title>Draft genome sequence of Serratia sp. strain ATCC 39006, a model bacterium for analysis of the biosynthesis and regulation of prodigiosin, a carbapenem, and gas vesicles.</title>
        <authorList>
            <person name="Fineran P.C."/>
            <person name="Iglesias Cans M.C."/>
            <person name="Ramsay J.P."/>
            <person name="Wilf N.M."/>
            <person name="Cossyleon D."/>
            <person name="McNeil M.B."/>
            <person name="Williamson N.R."/>
            <person name="Monson R.E."/>
            <person name="Becher S.A."/>
            <person name="Stanton J.A."/>
            <person name="Brugger K."/>
            <person name="Brown S.D."/>
            <person name="Salmond G.P."/>
        </authorList>
    </citation>
    <scope>NUCLEOTIDE SEQUENCE [LARGE SCALE GENOMIC DNA]</scope>
    <source>
        <strain evidence="2">ATCC 39006</strain>
        <strain evidence="3">ATCC 39006 / SC 11482</strain>
    </source>
</reference>
<evidence type="ECO:0000313" key="4">
    <source>
        <dbReference type="Proteomes" id="UP000233778"/>
    </source>
</evidence>
<accession>A0A2I5TPA2</accession>
<proteinExistence type="predicted"/>